<feature type="compositionally biased region" description="Low complexity" evidence="1">
    <location>
        <begin position="8"/>
        <end position="25"/>
    </location>
</feature>
<feature type="compositionally biased region" description="Basic and acidic residues" evidence="1">
    <location>
        <begin position="286"/>
        <end position="300"/>
    </location>
</feature>
<dbReference type="EMBL" id="QJNS01000588">
    <property type="protein sequence ID" value="RYO76446.1"/>
    <property type="molecule type" value="Genomic_DNA"/>
</dbReference>
<feature type="transmembrane region" description="Helical" evidence="2">
    <location>
        <begin position="522"/>
        <end position="542"/>
    </location>
</feature>
<keyword evidence="4" id="KW-1185">Reference proteome</keyword>
<dbReference type="PANTHER" id="PTHR35872:SF2">
    <property type="entry name" value="INTEGRAL MEMBRANE PROTEIN (AFU_ORTHOLOGUE AFUA_5G07110)"/>
    <property type="match status" value="1"/>
</dbReference>
<keyword evidence="2" id="KW-0812">Transmembrane</keyword>
<dbReference type="PANTHER" id="PTHR35872">
    <property type="entry name" value="INTEGRAL MEMBRANE PROTEIN (AFU_ORTHOLOGUE AFUA_5G07110)"/>
    <property type="match status" value="1"/>
</dbReference>
<proteinExistence type="predicted"/>
<evidence type="ECO:0000256" key="1">
    <source>
        <dbReference type="SAM" id="MobiDB-lite"/>
    </source>
</evidence>
<feature type="region of interest" description="Disordered" evidence="1">
    <location>
        <begin position="263"/>
        <end position="300"/>
    </location>
</feature>
<name>A0ABY0GSQ8_9PEZI</name>
<organism evidence="3 4">
    <name type="scientific">Monosporascus cannonballus</name>
    <dbReference type="NCBI Taxonomy" id="155416"/>
    <lineage>
        <taxon>Eukaryota</taxon>
        <taxon>Fungi</taxon>
        <taxon>Dikarya</taxon>
        <taxon>Ascomycota</taxon>
        <taxon>Pezizomycotina</taxon>
        <taxon>Sordariomycetes</taxon>
        <taxon>Xylariomycetidae</taxon>
        <taxon>Xylariales</taxon>
        <taxon>Xylariales incertae sedis</taxon>
        <taxon>Monosporascus</taxon>
    </lineage>
</organism>
<feature type="compositionally biased region" description="Basic and acidic residues" evidence="1">
    <location>
        <begin position="741"/>
        <end position="755"/>
    </location>
</feature>
<feature type="compositionally biased region" description="Polar residues" evidence="1">
    <location>
        <begin position="151"/>
        <end position="178"/>
    </location>
</feature>
<feature type="compositionally biased region" description="Low complexity" evidence="1">
    <location>
        <begin position="620"/>
        <end position="658"/>
    </location>
</feature>
<dbReference type="Proteomes" id="UP000294003">
    <property type="component" value="Unassembled WGS sequence"/>
</dbReference>
<feature type="transmembrane region" description="Helical" evidence="2">
    <location>
        <begin position="396"/>
        <end position="417"/>
    </location>
</feature>
<evidence type="ECO:0000256" key="2">
    <source>
        <dbReference type="SAM" id="Phobius"/>
    </source>
</evidence>
<dbReference type="InterPro" id="IPR021369">
    <property type="entry name" value="DUF2985"/>
</dbReference>
<feature type="region of interest" description="Disordered" evidence="1">
    <location>
        <begin position="602"/>
        <end position="779"/>
    </location>
</feature>
<feature type="compositionally biased region" description="Polar residues" evidence="1">
    <location>
        <begin position="26"/>
        <end position="35"/>
    </location>
</feature>
<accession>A0ABY0GSQ8</accession>
<feature type="compositionally biased region" description="Basic and acidic residues" evidence="1">
    <location>
        <begin position="700"/>
        <end position="710"/>
    </location>
</feature>
<feature type="compositionally biased region" description="Basic and acidic residues" evidence="1">
    <location>
        <begin position="670"/>
        <end position="681"/>
    </location>
</feature>
<feature type="transmembrane region" description="Helical" evidence="2">
    <location>
        <begin position="554"/>
        <end position="575"/>
    </location>
</feature>
<gene>
    <name evidence="3" type="ORF">DL762_009794</name>
</gene>
<sequence length="779" mass="87635">MVSDENENANANACPNPPSSSRRASQSTTHTAESEPQQQQQRQRQPPPSAARNVTFRAVRDNPPAIRLRRVRSLRPDPYQSDGGEPQSPPPPPQQQQQQQQQQQEQEQEQQQPNQPAGRRRSSSEPHRRWFTSQAGEGRPRRFSAAMPSVSGMSQSRSRNVQARDFQSSQPQSGQESASHPHGGRARPRLFRQVDSIFPGRRGSAQGTETEYEYDPDIVDILDVVDPEVATLSSITNIQNSLFVPSLGRFVNRQPTYTLSQIPHVPGAFPPSREDVTSLRPVSAGSKDKQETPGDERPPIERIPSIMTERFYAVRPHNATLQDWTEEEIAELNDHVRHMLHSRRSKLKRSFKAFGQYVRKPLGFLVTLYASLITLFGLAWVLFLIGWIYVGDQQLYVINVIDTVLVSLFAIVGDGLIPWRIIDTYHMCYIARYHHLTWKLRKKMALPHLQDKNDLPSEPAVRGSEEVVDIEAARALHEKEELTVLTPQQQRKLEHHQAKFSKSHTFYKPHETDTHYAFPLRLLVAIVVLLDCHSIFQLALGLSTWCIDYRVRPTALTATLLCFSISVNIAAGVLISVGDRRTRKRDVIERMFRQELTRSAMKRVNKAKAKEAMEKVNEGSNSSNSDPSFNSPHSTTSSNSSRTTAENKDNNNNNNTSNNKKKKKQSVPRLLEKIDEGRESGRSSFQFPRPRLDFLGSKSSGERTTRHSGEHGAGPSSPSRSRKSLDRAGRFDPLPSAGEATHPEKKKGDGDDDPARPQALPSPPPIVGAFPQEDGDDEK</sequence>
<dbReference type="Pfam" id="PF11204">
    <property type="entry name" value="DUF2985"/>
    <property type="match status" value="1"/>
</dbReference>
<evidence type="ECO:0008006" key="5">
    <source>
        <dbReference type="Google" id="ProtNLM"/>
    </source>
</evidence>
<keyword evidence="2" id="KW-1133">Transmembrane helix</keyword>
<feature type="region of interest" description="Disordered" evidence="1">
    <location>
        <begin position="1"/>
        <end position="211"/>
    </location>
</feature>
<feature type="compositionally biased region" description="Low complexity" evidence="1">
    <location>
        <begin position="95"/>
        <end position="116"/>
    </location>
</feature>
<keyword evidence="2" id="KW-0472">Membrane</keyword>
<reference evidence="3 4" key="1">
    <citation type="submission" date="2018-06" db="EMBL/GenBank/DDBJ databases">
        <title>Complete Genomes of Monosporascus.</title>
        <authorList>
            <person name="Robinson A.J."/>
            <person name="Natvig D.O."/>
        </authorList>
    </citation>
    <scope>NUCLEOTIDE SEQUENCE [LARGE SCALE GENOMIC DNA]</scope>
    <source>
        <strain evidence="3 4">CBS 609.92</strain>
    </source>
</reference>
<evidence type="ECO:0000313" key="4">
    <source>
        <dbReference type="Proteomes" id="UP000294003"/>
    </source>
</evidence>
<protein>
    <recommendedName>
        <fullName evidence="5">Integral membrane protein</fullName>
    </recommendedName>
</protein>
<feature type="transmembrane region" description="Helical" evidence="2">
    <location>
        <begin position="362"/>
        <end position="390"/>
    </location>
</feature>
<evidence type="ECO:0000313" key="3">
    <source>
        <dbReference type="EMBL" id="RYO76446.1"/>
    </source>
</evidence>
<feature type="compositionally biased region" description="Basic and acidic residues" evidence="1">
    <location>
        <begin position="608"/>
        <end position="617"/>
    </location>
</feature>
<comment type="caution">
    <text evidence="3">The sequence shown here is derived from an EMBL/GenBank/DDBJ whole genome shotgun (WGS) entry which is preliminary data.</text>
</comment>